<organism evidence="2 3">
    <name type="scientific">Brassica oleracea var. oleracea</name>
    <dbReference type="NCBI Taxonomy" id="109376"/>
    <lineage>
        <taxon>Eukaryota</taxon>
        <taxon>Viridiplantae</taxon>
        <taxon>Streptophyta</taxon>
        <taxon>Embryophyta</taxon>
        <taxon>Tracheophyta</taxon>
        <taxon>Spermatophyta</taxon>
        <taxon>Magnoliopsida</taxon>
        <taxon>eudicotyledons</taxon>
        <taxon>Gunneridae</taxon>
        <taxon>Pentapetalae</taxon>
        <taxon>rosids</taxon>
        <taxon>malvids</taxon>
        <taxon>Brassicales</taxon>
        <taxon>Brassicaceae</taxon>
        <taxon>Brassiceae</taxon>
        <taxon>Brassica</taxon>
    </lineage>
</organism>
<keyword evidence="1" id="KW-0472">Membrane</keyword>
<dbReference type="EnsemblPlants" id="Bo2g101890.1">
    <property type="protein sequence ID" value="Bo2g101890.1"/>
    <property type="gene ID" value="Bo2g101890"/>
</dbReference>
<keyword evidence="1" id="KW-1133">Transmembrane helix</keyword>
<feature type="transmembrane region" description="Helical" evidence="1">
    <location>
        <begin position="12"/>
        <end position="33"/>
    </location>
</feature>
<evidence type="ECO:0000313" key="2">
    <source>
        <dbReference type="EnsemblPlants" id="Bo2g101890.1"/>
    </source>
</evidence>
<name>A0A0D3ASG6_BRAOL</name>
<reference evidence="2" key="2">
    <citation type="submission" date="2015-03" db="UniProtKB">
        <authorList>
            <consortium name="EnsemblPlants"/>
        </authorList>
    </citation>
    <scope>IDENTIFICATION</scope>
</reference>
<dbReference type="Proteomes" id="UP000032141">
    <property type="component" value="Chromosome C2"/>
</dbReference>
<protein>
    <submittedName>
        <fullName evidence="2">Uncharacterized protein</fullName>
    </submittedName>
</protein>
<dbReference type="Gramene" id="Bo2g101890.1">
    <property type="protein sequence ID" value="Bo2g101890.1"/>
    <property type="gene ID" value="Bo2g101890"/>
</dbReference>
<keyword evidence="3" id="KW-1185">Reference proteome</keyword>
<reference evidence="2 3" key="1">
    <citation type="journal article" date="2014" name="Genome Biol.">
        <title>Transcriptome and methylome profiling reveals relics of genome dominance in the mesopolyploid Brassica oleracea.</title>
        <authorList>
            <person name="Parkin I.A."/>
            <person name="Koh C."/>
            <person name="Tang H."/>
            <person name="Robinson S.J."/>
            <person name="Kagale S."/>
            <person name="Clarke W.E."/>
            <person name="Town C.D."/>
            <person name="Nixon J."/>
            <person name="Krishnakumar V."/>
            <person name="Bidwell S.L."/>
            <person name="Denoeud F."/>
            <person name="Belcram H."/>
            <person name="Links M.G."/>
            <person name="Just J."/>
            <person name="Clarke C."/>
            <person name="Bender T."/>
            <person name="Huebert T."/>
            <person name="Mason A.S."/>
            <person name="Pires J.C."/>
            <person name="Barker G."/>
            <person name="Moore J."/>
            <person name="Walley P.G."/>
            <person name="Manoli S."/>
            <person name="Batley J."/>
            <person name="Edwards D."/>
            <person name="Nelson M.N."/>
            <person name="Wang X."/>
            <person name="Paterson A.H."/>
            <person name="King G."/>
            <person name="Bancroft I."/>
            <person name="Chalhoub B."/>
            <person name="Sharpe A.G."/>
        </authorList>
    </citation>
    <scope>NUCLEOTIDE SEQUENCE</scope>
    <source>
        <strain evidence="2 3">cv. TO1000</strain>
    </source>
</reference>
<accession>A0A0D3ASG6</accession>
<proteinExistence type="predicted"/>
<evidence type="ECO:0000256" key="1">
    <source>
        <dbReference type="SAM" id="Phobius"/>
    </source>
</evidence>
<keyword evidence="1" id="KW-0812">Transmembrane</keyword>
<dbReference type="HOGENOM" id="CLU_2999244_0_0_1"/>
<evidence type="ECO:0000313" key="3">
    <source>
        <dbReference type="Proteomes" id="UP000032141"/>
    </source>
</evidence>
<sequence length="57" mass="7085">MFIHFLDSNLGFFILFFVLTRINEIEVFCLYWYRRTVHLPLCIHQFHLTFIYTRVSI</sequence>
<dbReference type="AlphaFoldDB" id="A0A0D3ASG6"/>